<protein>
    <submittedName>
        <fullName evidence="1">Uncharacterized protein</fullName>
    </submittedName>
</protein>
<organism evidence="1 2">
    <name type="scientific">Frigoriglobus tundricola</name>
    <dbReference type="NCBI Taxonomy" id="2774151"/>
    <lineage>
        <taxon>Bacteria</taxon>
        <taxon>Pseudomonadati</taxon>
        <taxon>Planctomycetota</taxon>
        <taxon>Planctomycetia</taxon>
        <taxon>Gemmatales</taxon>
        <taxon>Gemmataceae</taxon>
        <taxon>Frigoriglobus</taxon>
    </lineage>
</organism>
<evidence type="ECO:0000313" key="1">
    <source>
        <dbReference type="EMBL" id="QJW98060.1"/>
    </source>
</evidence>
<gene>
    <name evidence="1" type="ORF">FTUN_5640</name>
</gene>
<dbReference type="KEGG" id="ftj:FTUN_5640"/>
<dbReference type="Proteomes" id="UP000503447">
    <property type="component" value="Chromosome"/>
</dbReference>
<dbReference type="Gene3D" id="3.40.50.2000">
    <property type="entry name" value="Glycogen Phosphorylase B"/>
    <property type="match status" value="1"/>
</dbReference>
<sequence>MGAAGPLSAALEALCAAPARRAEMGRAARLHCVANFSRDAVVGQMLEYYKRILGRSPYPAPV</sequence>
<dbReference type="SUPFAM" id="SSF53756">
    <property type="entry name" value="UDP-Glycosyltransferase/glycogen phosphorylase"/>
    <property type="match status" value="1"/>
</dbReference>
<proteinExistence type="predicted"/>
<name>A0A6M5YX35_9BACT</name>
<dbReference type="AlphaFoldDB" id="A0A6M5YX35"/>
<evidence type="ECO:0000313" key="2">
    <source>
        <dbReference type="Proteomes" id="UP000503447"/>
    </source>
</evidence>
<dbReference type="EMBL" id="CP053452">
    <property type="protein sequence ID" value="QJW98060.1"/>
    <property type="molecule type" value="Genomic_DNA"/>
</dbReference>
<accession>A0A6M5YX35</accession>
<keyword evidence="2" id="KW-1185">Reference proteome</keyword>
<reference evidence="2" key="1">
    <citation type="submission" date="2020-05" db="EMBL/GenBank/DDBJ databases">
        <title>Frigoriglobus tundricola gen. nov., sp. nov., a psychrotolerant cellulolytic planctomycete of the family Gemmataceae with two divergent copies of 16S rRNA gene.</title>
        <authorList>
            <person name="Kulichevskaya I.S."/>
            <person name="Ivanova A.A."/>
            <person name="Naumoff D.G."/>
            <person name="Beletsky A.V."/>
            <person name="Rijpstra W.I.C."/>
            <person name="Sinninghe Damste J.S."/>
            <person name="Mardanov A.V."/>
            <person name="Ravin N.V."/>
            <person name="Dedysh S.N."/>
        </authorList>
    </citation>
    <scope>NUCLEOTIDE SEQUENCE [LARGE SCALE GENOMIC DNA]</scope>
    <source>
        <strain evidence="2">PL17</strain>
    </source>
</reference>